<evidence type="ECO:0000313" key="1">
    <source>
        <dbReference type="EMBL" id="ONK57093.1"/>
    </source>
</evidence>
<keyword evidence="2" id="KW-1185">Reference proteome</keyword>
<sequence>MSTGFDAPESRAECRVAEGAVLGAPERMRGKNGRVVAVVVLPIFGPSPGGDKGCERVVSANEVKICEAGLSGSVTAAWEARPHVVEMGNGQNG</sequence>
<name>A0A5P1E543_ASPOF</name>
<dbReference type="Gramene" id="ONK57093">
    <property type="protein sequence ID" value="ONK57093"/>
    <property type="gene ID" value="A4U43_C10F16540"/>
</dbReference>
<organism evidence="1 2">
    <name type="scientific">Asparagus officinalis</name>
    <name type="common">Garden asparagus</name>
    <dbReference type="NCBI Taxonomy" id="4686"/>
    <lineage>
        <taxon>Eukaryota</taxon>
        <taxon>Viridiplantae</taxon>
        <taxon>Streptophyta</taxon>
        <taxon>Embryophyta</taxon>
        <taxon>Tracheophyta</taxon>
        <taxon>Spermatophyta</taxon>
        <taxon>Magnoliopsida</taxon>
        <taxon>Liliopsida</taxon>
        <taxon>Asparagales</taxon>
        <taxon>Asparagaceae</taxon>
        <taxon>Asparagoideae</taxon>
        <taxon>Asparagus</taxon>
    </lineage>
</organism>
<dbReference type="AlphaFoldDB" id="A0A5P1E543"/>
<dbReference type="Proteomes" id="UP000243459">
    <property type="component" value="Chromosome 10"/>
</dbReference>
<protein>
    <submittedName>
        <fullName evidence="1">Uncharacterized protein</fullName>
    </submittedName>
</protein>
<reference evidence="2" key="1">
    <citation type="journal article" date="2017" name="Nat. Commun.">
        <title>The asparagus genome sheds light on the origin and evolution of a young Y chromosome.</title>
        <authorList>
            <person name="Harkess A."/>
            <person name="Zhou J."/>
            <person name="Xu C."/>
            <person name="Bowers J.E."/>
            <person name="Van der Hulst R."/>
            <person name="Ayyampalayam S."/>
            <person name="Mercati F."/>
            <person name="Riccardi P."/>
            <person name="McKain M.R."/>
            <person name="Kakrana A."/>
            <person name="Tang H."/>
            <person name="Ray J."/>
            <person name="Groenendijk J."/>
            <person name="Arikit S."/>
            <person name="Mathioni S.M."/>
            <person name="Nakano M."/>
            <person name="Shan H."/>
            <person name="Telgmann-Rauber A."/>
            <person name="Kanno A."/>
            <person name="Yue Z."/>
            <person name="Chen H."/>
            <person name="Li W."/>
            <person name="Chen Y."/>
            <person name="Xu X."/>
            <person name="Zhang Y."/>
            <person name="Luo S."/>
            <person name="Chen H."/>
            <person name="Gao J."/>
            <person name="Mao Z."/>
            <person name="Pires J.C."/>
            <person name="Luo M."/>
            <person name="Kudrna D."/>
            <person name="Wing R.A."/>
            <person name="Meyers B.C."/>
            <person name="Yi K."/>
            <person name="Kong H."/>
            <person name="Lavrijsen P."/>
            <person name="Sunseri F."/>
            <person name="Falavigna A."/>
            <person name="Ye Y."/>
            <person name="Leebens-Mack J.H."/>
            <person name="Chen G."/>
        </authorList>
    </citation>
    <scope>NUCLEOTIDE SEQUENCE [LARGE SCALE GENOMIC DNA]</scope>
    <source>
        <strain evidence="2">cv. DH0086</strain>
    </source>
</reference>
<proteinExistence type="predicted"/>
<evidence type="ECO:0000313" key="2">
    <source>
        <dbReference type="Proteomes" id="UP000243459"/>
    </source>
</evidence>
<gene>
    <name evidence="1" type="ORF">A4U43_C10F16540</name>
</gene>
<accession>A0A5P1E543</accession>
<dbReference type="EMBL" id="CM007390">
    <property type="protein sequence ID" value="ONK57093.1"/>
    <property type="molecule type" value="Genomic_DNA"/>
</dbReference>